<protein>
    <submittedName>
        <fullName evidence="1">Uncharacterized protein</fullName>
    </submittedName>
</protein>
<accession>A0A7H0KBC2</accession>
<proteinExistence type="predicted"/>
<dbReference type="AlphaFoldDB" id="A0A7H0KBC2"/>
<comment type="caution">
    <text evidence="1">The sequence shown here is derived from an EMBL/GenBank/DDBJ whole genome shotgun (WGS) entry which is preliminary data.</text>
</comment>
<evidence type="ECO:0000313" key="2">
    <source>
        <dbReference type="Proteomes" id="UP000577408"/>
    </source>
</evidence>
<sequence length="156" mass="17021">MGEVLRAAVRCITAPSLFPRELHMLADIALYADDHTGPVLDTDGTVRKAHRGYVPRLGDPKDRLGLKANLLESRLFVFTATGWLSPVDGPEHDGAYQLNVHRLQRLLDVAEAAMVSGRADTDAGEQADRELGSDFTTPPPDLSQQVDRLLVRNPAA</sequence>
<keyword evidence="2" id="KW-1185">Reference proteome</keyword>
<evidence type="ECO:0000313" key="1">
    <source>
        <dbReference type="EMBL" id="MBA1838345.1"/>
    </source>
</evidence>
<dbReference type="EMBL" id="JABFED010000009">
    <property type="protein sequence ID" value="MBA1838345.1"/>
    <property type="molecule type" value="Genomic_DNA"/>
</dbReference>
<dbReference type="Proteomes" id="UP000577408">
    <property type="component" value="Unassembled WGS sequence"/>
</dbReference>
<organism evidence="1 2">
    <name type="scientific">Corynebacterium wankanglinii</name>
    <dbReference type="NCBI Taxonomy" id="2735136"/>
    <lineage>
        <taxon>Bacteria</taxon>
        <taxon>Bacillati</taxon>
        <taxon>Actinomycetota</taxon>
        <taxon>Actinomycetes</taxon>
        <taxon>Mycobacteriales</taxon>
        <taxon>Corynebacteriaceae</taxon>
        <taxon>Corynebacterium</taxon>
    </lineage>
</organism>
<dbReference type="RefSeq" id="WP_181193030.1">
    <property type="nucleotide sequence ID" value="NZ_JABFED010000009.1"/>
</dbReference>
<reference evidence="1 2" key="1">
    <citation type="submission" date="2020-05" db="EMBL/GenBank/DDBJ databases">
        <title>Descriptions of Corynebacterium xxxx sp. nov., Corynebacterium yyyy sp. nov. and Corynebacterium zzzz sp. nov.</title>
        <authorList>
            <person name="Zhang G."/>
        </authorList>
    </citation>
    <scope>NUCLEOTIDE SEQUENCE [LARGE SCALE GENOMIC DNA]</scope>
    <source>
        <strain evidence="2">zg-913</strain>
    </source>
</reference>
<gene>
    <name evidence="1" type="ORF">HMA55_10705</name>
</gene>
<name>A0A7H0KBC2_9CORY</name>